<dbReference type="InParanoid" id="B4JFK7"/>
<evidence type="ECO:0000313" key="1">
    <source>
        <dbReference type="EMBL" id="EDV93488.1"/>
    </source>
</evidence>
<organism evidence="2">
    <name type="scientific">Drosophila grimshawi</name>
    <name type="common">Hawaiian fruit fly</name>
    <name type="synonym">Idiomyia grimshawi</name>
    <dbReference type="NCBI Taxonomy" id="7222"/>
    <lineage>
        <taxon>Eukaryota</taxon>
        <taxon>Metazoa</taxon>
        <taxon>Ecdysozoa</taxon>
        <taxon>Arthropoda</taxon>
        <taxon>Hexapoda</taxon>
        <taxon>Insecta</taxon>
        <taxon>Pterygota</taxon>
        <taxon>Neoptera</taxon>
        <taxon>Endopterygota</taxon>
        <taxon>Diptera</taxon>
        <taxon>Brachycera</taxon>
        <taxon>Muscomorpha</taxon>
        <taxon>Ephydroidea</taxon>
        <taxon>Drosophilidae</taxon>
        <taxon>Drosophila</taxon>
        <taxon>Hawaiian Drosophila</taxon>
    </lineage>
</organism>
<accession>B4JFK7</accession>
<proteinExistence type="predicted"/>
<gene>
    <name evidence="1" type="primary">Dgri\GH19339</name>
    <name evidence="1" type="ORF">Dgri_GH19339</name>
</gene>
<sequence>MSALKLEQGQLEYGQLEQGTAAEQATGAGGCCRTGNWSRGLLQKGPAGCIDKRPPYVKYKYATAGNLPQMVALTASH</sequence>
<evidence type="ECO:0000313" key="2">
    <source>
        <dbReference type="Proteomes" id="UP000001070"/>
    </source>
</evidence>
<dbReference type="HOGENOM" id="CLU_2640693_0_0_1"/>
<protein>
    <submittedName>
        <fullName evidence="1">GH19339</fullName>
    </submittedName>
</protein>
<name>B4JFK7_DROGR</name>
<dbReference type="AlphaFoldDB" id="B4JFK7"/>
<reference evidence="1 2" key="1">
    <citation type="journal article" date="2007" name="Nature">
        <title>Evolution of genes and genomes on the Drosophila phylogeny.</title>
        <authorList>
            <consortium name="Drosophila 12 Genomes Consortium"/>
            <person name="Clark A.G."/>
            <person name="Eisen M.B."/>
            <person name="Smith D.R."/>
            <person name="Bergman C.M."/>
            <person name="Oliver B."/>
            <person name="Markow T.A."/>
            <person name="Kaufman T.C."/>
            <person name="Kellis M."/>
            <person name="Gelbart W."/>
            <person name="Iyer V.N."/>
            <person name="Pollard D.A."/>
            <person name="Sackton T.B."/>
            <person name="Larracuente A.M."/>
            <person name="Singh N.D."/>
            <person name="Abad J.P."/>
            <person name="Abt D.N."/>
            <person name="Adryan B."/>
            <person name="Aguade M."/>
            <person name="Akashi H."/>
            <person name="Anderson W.W."/>
            <person name="Aquadro C.F."/>
            <person name="Ardell D.H."/>
            <person name="Arguello R."/>
            <person name="Artieri C.G."/>
            <person name="Barbash D.A."/>
            <person name="Barker D."/>
            <person name="Barsanti P."/>
            <person name="Batterham P."/>
            <person name="Batzoglou S."/>
            <person name="Begun D."/>
            <person name="Bhutkar A."/>
            <person name="Blanco E."/>
            <person name="Bosak S.A."/>
            <person name="Bradley R.K."/>
            <person name="Brand A.D."/>
            <person name="Brent M.R."/>
            <person name="Brooks A.N."/>
            <person name="Brown R.H."/>
            <person name="Butlin R.K."/>
            <person name="Caggese C."/>
            <person name="Calvi B.R."/>
            <person name="Bernardo de Carvalho A."/>
            <person name="Caspi A."/>
            <person name="Castrezana S."/>
            <person name="Celniker S.E."/>
            <person name="Chang J.L."/>
            <person name="Chapple C."/>
            <person name="Chatterji S."/>
            <person name="Chinwalla A."/>
            <person name="Civetta A."/>
            <person name="Clifton S.W."/>
            <person name="Comeron J.M."/>
            <person name="Costello J.C."/>
            <person name="Coyne J.A."/>
            <person name="Daub J."/>
            <person name="David R.G."/>
            <person name="Delcher A.L."/>
            <person name="Delehaunty K."/>
            <person name="Do C.B."/>
            <person name="Ebling H."/>
            <person name="Edwards K."/>
            <person name="Eickbush T."/>
            <person name="Evans J.D."/>
            <person name="Filipski A."/>
            <person name="Findeiss S."/>
            <person name="Freyhult E."/>
            <person name="Fulton L."/>
            <person name="Fulton R."/>
            <person name="Garcia A.C."/>
            <person name="Gardiner A."/>
            <person name="Garfield D.A."/>
            <person name="Garvin B.E."/>
            <person name="Gibson G."/>
            <person name="Gilbert D."/>
            <person name="Gnerre S."/>
            <person name="Godfrey J."/>
            <person name="Good R."/>
            <person name="Gotea V."/>
            <person name="Gravely B."/>
            <person name="Greenberg A.J."/>
            <person name="Griffiths-Jones S."/>
            <person name="Gross S."/>
            <person name="Guigo R."/>
            <person name="Gustafson E.A."/>
            <person name="Haerty W."/>
            <person name="Hahn M.W."/>
            <person name="Halligan D.L."/>
            <person name="Halpern A.L."/>
            <person name="Halter G.M."/>
            <person name="Han M.V."/>
            <person name="Heger A."/>
            <person name="Hillier L."/>
            <person name="Hinrichs A.S."/>
            <person name="Holmes I."/>
            <person name="Hoskins R.A."/>
            <person name="Hubisz M.J."/>
            <person name="Hultmark D."/>
            <person name="Huntley M.A."/>
            <person name="Jaffe D.B."/>
            <person name="Jagadeeshan S."/>
            <person name="Jeck W.R."/>
            <person name="Johnson J."/>
            <person name="Jones C.D."/>
            <person name="Jordan W.C."/>
            <person name="Karpen G.H."/>
            <person name="Kataoka E."/>
            <person name="Keightley P.D."/>
            <person name="Kheradpour P."/>
            <person name="Kirkness E.F."/>
            <person name="Koerich L.B."/>
            <person name="Kristiansen K."/>
            <person name="Kudrna D."/>
            <person name="Kulathinal R.J."/>
            <person name="Kumar S."/>
            <person name="Kwok R."/>
            <person name="Lander E."/>
            <person name="Langley C.H."/>
            <person name="Lapoint R."/>
            <person name="Lazzaro B.P."/>
            <person name="Lee S.J."/>
            <person name="Levesque L."/>
            <person name="Li R."/>
            <person name="Lin C.F."/>
            <person name="Lin M.F."/>
            <person name="Lindblad-Toh K."/>
            <person name="Llopart A."/>
            <person name="Long M."/>
            <person name="Low L."/>
            <person name="Lozovsky E."/>
            <person name="Lu J."/>
            <person name="Luo M."/>
            <person name="Machado C.A."/>
            <person name="Makalowski W."/>
            <person name="Marzo M."/>
            <person name="Matsuda M."/>
            <person name="Matzkin L."/>
            <person name="McAllister B."/>
            <person name="McBride C.S."/>
            <person name="McKernan B."/>
            <person name="McKernan K."/>
            <person name="Mendez-Lago M."/>
            <person name="Minx P."/>
            <person name="Mollenhauer M.U."/>
            <person name="Montooth K."/>
            <person name="Mount S.M."/>
            <person name="Mu X."/>
            <person name="Myers E."/>
            <person name="Negre B."/>
            <person name="Newfeld S."/>
            <person name="Nielsen R."/>
            <person name="Noor M.A."/>
            <person name="O'Grady P."/>
            <person name="Pachter L."/>
            <person name="Papaceit M."/>
            <person name="Parisi M.J."/>
            <person name="Parisi M."/>
            <person name="Parts L."/>
            <person name="Pedersen J.S."/>
            <person name="Pesole G."/>
            <person name="Phillippy A.M."/>
            <person name="Ponting C.P."/>
            <person name="Pop M."/>
            <person name="Porcelli D."/>
            <person name="Powell J.R."/>
            <person name="Prohaska S."/>
            <person name="Pruitt K."/>
            <person name="Puig M."/>
            <person name="Quesneville H."/>
            <person name="Ram K.R."/>
            <person name="Rand D."/>
            <person name="Rasmussen M.D."/>
            <person name="Reed L.K."/>
            <person name="Reenan R."/>
            <person name="Reily A."/>
            <person name="Remington K.A."/>
            <person name="Rieger T.T."/>
            <person name="Ritchie M.G."/>
            <person name="Robin C."/>
            <person name="Rogers Y.H."/>
            <person name="Rohde C."/>
            <person name="Rozas J."/>
            <person name="Rubenfield M.J."/>
            <person name="Ruiz A."/>
            <person name="Russo S."/>
            <person name="Salzberg S.L."/>
            <person name="Sanchez-Gracia A."/>
            <person name="Saranga D.J."/>
            <person name="Sato H."/>
            <person name="Schaeffer S.W."/>
            <person name="Schatz M.C."/>
            <person name="Schlenke T."/>
            <person name="Schwartz R."/>
            <person name="Segarra C."/>
            <person name="Singh R.S."/>
            <person name="Sirot L."/>
            <person name="Sirota M."/>
            <person name="Sisneros N.B."/>
            <person name="Smith C.D."/>
            <person name="Smith T.F."/>
            <person name="Spieth J."/>
            <person name="Stage D.E."/>
            <person name="Stark A."/>
            <person name="Stephan W."/>
            <person name="Strausberg R.L."/>
            <person name="Strempel S."/>
            <person name="Sturgill D."/>
            <person name="Sutton G."/>
            <person name="Sutton G.G."/>
            <person name="Tao W."/>
            <person name="Teichmann S."/>
            <person name="Tobari Y.N."/>
            <person name="Tomimura Y."/>
            <person name="Tsolas J.M."/>
            <person name="Valente V.L."/>
            <person name="Venter E."/>
            <person name="Venter J.C."/>
            <person name="Vicario S."/>
            <person name="Vieira F.G."/>
            <person name="Vilella A.J."/>
            <person name="Villasante A."/>
            <person name="Walenz B."/>
            <person name="Wang J."/>
            <person name="Wasserman M."/>
            <person name="Watts T."/>
            <person name="Wilson D."/>
            <person name="Wilson R.K."/>
            <person name="Wing R.A."/>
            <person name="Wolfner M.F."/>
            <person name="Wong A."/>
            <person name="Wong G.K."/>
            <person name="Wu C.I."/>
            <person name="Wu G."/>
            <person name="Yamamoto D."/>
            <person name="Yang H.P."/>
            <person name="Yang S.P."/>
            <person name="Yorke J.A."/>
            <person name="Yoshida K."/>
            <person name="Zdobnov E."/>
            <person name="Zhang P."/>
            <person name="Zhang Y."/>
            <person name="Zimin A.V."/>
            <person name="Baldwin J."/>
            <person name="Abdouelleil A."/>
            <person name="Abdulkadir J."/>
            <person name="Abebe A."/>
            <person name="Abera B."/>
            <person name="Abreu J."/>
            <person name="Acer S.C."/>
            <person name="Aftuck L."/>
            <person name="Alexander A."/>
            <person name="An P."/>
            <person name="Anderson E."/>
            <person name="Anderson S."/>
            <person name="Arachi H."/>
            <person name="Azer M."/>
            <person name="Bachantsang P."/>
            <person name="Barry A."/>
            <person name="Bayul T."/>
            <person name="Berlin A."/>
            <person name="Bessette D."/>
            <person name="Bloom T."/>
            <person name="Blye J."/>
            <person name="Boguslavskiy L."/>
            <person name="Bonnet C."/>
            <person name="Boukhgalter B."/>
            <person name="Bourzgui I."/>
            <person name="Brown A."/>
            <person name="Cahill P."/>
            <person name="Channer S."/>
            <person name="Cheshatsang Y."/>
            <person name="Chuda L."/>
            <person name="Citroen M."/>
            <person name="Collymore A."/>
            <person name="Cooke P."/>
            <person name="Costello M."/>
            <person name="D'Aco K."/>
            <person name="Daza R."/>
            <person name="De Haan G."/>
            <person name="DeGray S."/>
            <person name="DeMaso C."/>
            <person name="Dhargay N."/>
            <person name="Dooley K."/>
            <person name="Dooley E."/>
            <person name="Doricent M."/>
            <person name="Dorje P."/>
            <person name="Dorjee K."/>
            <person name="Dupes A."/>
            <person name="Elong R."/>
            <person name="Falk J."/>
            <person name="Farina A."/>
            <person name="Faro S."/>
            <person name="Ferguson D."/>
            <person name="Fisher S."/>
            <person name="Foley C.D."/>
            <person name="Franke A."/>
            <person name="Friedrich D."/>
            <person name="Gadbois L."/>
            <person name="Gearin G."/>
            <person name="Gearin C.R."/>
            <person name="Giannoukos G."/>
            <person name="Goode T."/>
            <person name="Graham J."/>
            <person name="Grandbois E."/>
            <person name="Grewal S."/>
            <person name="Gyaltsen K."/>
            <person name="Hafez N."/>
            <person name="Hagos B."/>
            <person name="Hall J."/>
            <person name="Henson C."/>
            <person name="Hollinger A."/>
            <person name="Honan T."/>
            <person name="Huard M.D."/>
            <person name="Hughes L."/>
            <person name="Hurhula B."/>
            <person name="Husby M.E."/>
            <person name="Kamat A."/>
            <person name="Kanga B."/>
            <person name="Kashin S."/>
            <person name="Khazanovich D."/>
            <person name="Kisner P."/>
            <person name="Lance K."/>
            <person name="Lara M."/>
            <person name="Lee W."/>
            <person name="Lennon N."/>
            <person name="Letendre F."/>
            <person name="LeVine R."/>
            <person name="Lipovsky A."/>
            <person name="Liu X."/>
            <person name="Liu J."/>
            <person name="Liu S."/>
            <person name="Lokyitsang T."/>
            <person name="Lokyitsang Y."/>
            <person name="Lubonja R."/>
            <person name="Lui A."/>
            <person name="MacDonald P."/>
            <person name="Magnisalis V."/>
            <person name="Maru K."/>
            <person name="Matthews C."/>
            <person name="McCusker W."/>
            <person name="McDonough S."/>
            <person name="Mehta T."/>
            <person name="Meldrim J."/>
            <person name="Meneus L."/>
            <person name="Mihai O."/>
            <person name="Mihalev A."/>
            <person name="Mihova T."/>
            <person name="Mittelman R."/>
            <person name="Mlenga V."/>
            <person name="Montmayeur A."/>
            <person name="Mulrain L."/>
            <person name="Navidi A."/>
            <person name="Naylor J."/>
            <person name="Negash T."/>
            <person name="Nguyen T."/>
            <person name="Nguyen N."/>
            <person name="Nicol R."/>
            <person name="Norbu C."/>
            <person name="Norbu N."/>
            <person name="Novod N."/>
            <person name="O'Neill B."/>
            <person name="Osman S."/>
            <person name="Markiewicz E."/>
            <person name="Oyono O.L."/>
            <person name="Patti C."/>
            <person name="Phunkhang P."/>
            <person name="Pierre F."/>
            <person name="Priest M."/>
            <person name="Raghuraman S."/>
            <person name="Rege F."/>
            <person name="Reyes R."/>
            <person name="Rise C."/>
            <person name="Rogov P."/>
            <person name="Ross K."/>
            <person name="Ryan E."/>
            <person name="Settipalli S."/>
            <person name="Shea T."/>
            <person name="Sherpa N."/>
            <person name="Shi L."/>
            <person name="Shih D."/>
            <person name="Sparrow T."/>
            <person name="Spaulding J."/>
            <person name="Stalker J."/>
            <person name="Stange-Thomann N."/>
            <person name="Stavropoulos S."/>
            <person name="Stone C."/>
            <person name="Strader C."/>
            <person name="Tesfaye S."/>
            <person name="Thomson T."/>
            <person name="Thoulutsang Y."/>
            <person name="Thoulutsang D."/>
            <person name="Topham K."/>
            <person name="Topping I."/>
            <person name="Tsamla T."/>
            <person name="Vassiliev H."/>
            <person name="Vo A."/>
            <person name="Wangchuk T."/>
            <person name="Wangdi T."/>
            <person name="Weiand M."/>
            <person name="Wilkinson J."/>
            <person name="Wilson A."/>
            <person name="Yadav S."/>
            <person name="Young G."/>
            <person name="Yu Q."/>
            <person name="Zembek L."/>
            <person name="Zhong D."/>
            <person name="Zimmer A."/>
            <person name="Zwirko Z."/>
            <person name="Jaffe D.B."/>
            <person name="Alvarez P."/>
            <person name="Brockman W."/>
            <person name="Butler J."/>
            <person name="Chin C."/>
            <person name="Gnerre S."/>
            <person name="Grabherr M."/>
            <person name="Kleber M."/>
            <person name="Mauceli E."/>
            <person name="MacCallum I."/>
        </authorList>
    </citation>
    <scope>NUCLEOTIDE SEQUENCE [LARGE SCALE GENOMIC DNA]</scope>
    <source>
        <strain evidence="2">Tucson 15287-2541.00</strain>
    </source>
</reference>
<dbReference type="EMBL" id="CH916369">
    <property type="protein sequence ID" value="EDV93488.1"/>
    <property type="molecule type" value="Genomic_DNA"/>
</dbReference>
<dbReference type="Proteomes" id="UP000001070">
    <property type="component" value="Unassembled WGS sequence"/>
</dbReference>
<keyword evidence="2" id="KW-1185">Reference proteome</keyword>